<dbReference type="Proteomes" id="UP000183843">
    <property type="component" value="Unassembled WGS sequence"/>
</dbReference>
<dbReference type="GO" id="GO:0005737">
    <property type="term" value="C:cytoplasm"/>
    <property type="evidence" value="ECO:0007669"/>
    <property type="project" value="TreeGrafter"/>
</dbReference>
<dbReference type="InterPro" id="IPR042099">
    <property type="entry name" value="ANL_N_sf"/>
</dbReference>
<evidence type="ECO:0000259" key="5">
    <source>
        <dbReference type="PROSITE" id="PS50075"/>
    </source>
</evidence>
<evidence type="ECO:0000313" key="7">
    <source>
        <dbReference type="Proteomes" id="UP000183843"/>
    </source>
</evidence>
<dbReference type="Gene3D" id="3.30.559.30">
    <property type="entry name" value="Nonribosomal peptide synthetase, condensation domain"/>
    <property type="match status" value="1"/>
</dbReference>
<dbReference type="PROSITE" id="PS00455">
    <property type="entry name" value="AMP_BINDING"/>
    <property type="match status" value="1"/>
</dbReference>
<dbReference type="PROSITE" id="PS50075">
    <property type="entry name" value="CARRIER"/>
    <property type="match status" value="1"/>
</dbReference>
<dbReference type="GO" id="GO:0008610">
    <property type="term" value="P:lipid biosynthetic process"/>
    <property type="evidence" value="ECO:0007669"/>
    <property type="project" value="UniProtKB-ARBA"/>
</dbReference>
<dbReference type="RefSeq" id="WP_074814835.1">
    <property type="nucleotide sequence ID" value="NZ_FOJX01000004.1"/>
</dbReference>
<dbReference type="Gene3D" id="2.30.38.10">
    <property type="entry name" value="Luciferase, Domain 3"/>
    <property type="match status" value="1"/>
</dbReference>
<dbReference type="Gene3D" id="3.30.559.10">
    <property type="entry name" value="Chloramphenicol acetyltransferase-like domain"/>
    <property type="match status" value="1"/>
</dbReference>
<evidence type="ECO:0000256" key="2">
    <source>
        <dbReference type="ARBA" id="ARBA00022450"/>
    </source>
</evidence>
<dbReference type="InterPro" id="IPR023213">
    <property type="entry name" value="CAT-like_dom_sf"/>
</dbReference>
<dbReference type="InterPro" id="IPR010071">
    <property type="entry name" value="AA_adenyl_dom"/>
</dbReference>
<dbReference type="InterPro" id="IPR045851">
    <property type="entry name" value="AMP-bd_C_sf"/>
</dbReference>
<dbReference type="PANTHER" id="PTHR45527">
    <property type="entry name" value="NONRIBOSOMAL PEPTIDE SYNTHETASE"/>
    <property type="match status" value="1"/>
</dbReference>
<dbReference type="GO" id="GO:0044550">
    <property type="term" value="P:secondary metabolite biosynthetic process"/>
    <property type="evidence" value="ECO:0007669"/>
    <property type="project" value="TreeGrafter"/>
</dbReference>
<dbReference type="InterPro" id="IPR009081">
    <property type="entry name" value="PP-bd_ACP"/>
</dbReference>
<dbReference type="InterPro" id="IPR000873">
    <property type="entry name" value="AMP-dep_synth/lig_dom"/>
</dbReference>
<dbReference type="Pfam" id="PF00501">
    <property type="entry name" value="AMP-binding"/>
    <property type="match status" value="1"/>
</dbReference>
<feature type="domain" description="Carrier" evidence="5">
    <location>
        <begin position="1197"/>
        <end position="1271"/>
    </location>
</feature>
<dbReference type="GO" id="GO:0016874">
    <property type="term" value="F:ligase activity"/>
    <property type="evidence" value="ECO:0007669"/>
    <property type="project" value="UniProtKB-KW"/>
</dbReference>
<gene>
    <name evidence="6" type="ORF">SAMN05216587_104186</name>
</gene>
<dbReference type="InterPro" id="IPR036291">
    <property type="entry name" value="NAD(P)-bd_dom_sf"/>
</dbReference>
<dbReference type="Pfam" id="PF00668">
    <property type="entry name" value="Condensation"/>
    <property type="match status" value="1"/>
</dbReference>
<evidence type="ECO:0000256" key="3">
    <source>
        <dbReference type="ARBA" id="ARBA00022553"/>
    </source>
</evidence>
<keyword evidence="4" id="KW-0436">Ligase</keyword>
<accession>A0A1I0X3Y2</accession>
<dbReference type="GO" id="GO:0043041">
    <property type="term" value="P:amino acid activation for nonribosomal peptide biosynthetic process"/>
    <property type="evidence" value="ECO:0007669"/>
    <property type="project" value="TreeGrafter"/>
</dbReference>
<reference evidence="6 7" key="1">
    <citation type="submission" date="2016-10" db="EMBL/GenBank/DDBJ databases">
        <authorList>
            <person name="de Groot N.N."/>
        </authorList>
    </citation>
    <scope>NUCLEOTIDE SEQUENCE [LARGE SCALE GENOMIC DNA]</scope>
    <source>
        <strain evidence="6 7">L14</strain>
    </source>
</reference>
<dbReference type="GO" id="GO:0031177">
    <property type="term" value="F:phosphopantetheine binding"/>
    <property type="evidence" value="ECO:0007669"/>
    <property type="project" value="TreeGrafter"/>
</dbReference>
<dbReference type="Gene3D" id="3.40.50.12780">
    <property type="entry name" value="N-terminal domain of ligase-like"/>
    <property type="match status" value="1"/>
</dbReference>
<dbReference type="Pfam" id="PF00550">
    <property type="entry name" value="PP-binding"/>
    <property type="match status" value="2"/>
</dbReference>
<evidence type="ECO:0000256" key="1">
    <source>
        <dbReference type="ARBA" id="ARBA00001957"/>
    </source>
</evidence>
<dbReference type="InterPro" id="IPR001242">
    <property type="entry name" value="Condensation_dom"/>
</dbReference>
<proteinExistence type="predicted"/>
<dbReference type="Pfam" id="PF07993">
    <property type="entry name" value="NAD_binding_4"/>
    <property type="match status" value="1"/>
</dbReference>
<keyword evidence="2" id="KW-0596">Phosphopantetheine</keyword>
<evidence type="ECO:0000313" key="6">
    <source>
        <dbReference type="EMBL" id="SFA95705.1"/>
    </source>
</evidence>
<dbReference type="InterPro" id="IPR025110">
    <property type="entry name" value="AMP-bd_C"/>
</dbReference>
<sequence length="1676" mass="186820">MASSGLPARRWGGGYLNQPDKTREVFIKNPFEAGADYARVYRTGDIVRYHRDGNIEFVGRKDGQVKVRGFRIELSEVEAVLREFPGVKEATVAAFDHPGGGKYIAAYVVGDTELDTQAIGEFIGERKPPYMVPEAFVQLDKIPLNQNGKVNRRALPVPELTNKELEADNHPANILEEKLKQLVGEIIGHDNVPVGIPLELAGLTSIGFIRFSAMLYKAYGISIPAKKFKGISLLGIENEILREWMCPKKSEMASAELGGEEWASYPLSAAQMGVYMECMKNPESTVYNLPFILEFSLDADEKKIAAAIQRVLVAHPSLHIHFDVVEHEVMAVKNEQQDFSVAYQEMTEQEYQELMQHSPGAFRLNRPPLYVFKLLRTEKALYLFFDFHHLIFDGFSVNLFLQDLAAELRGESCAQEKASYAGFALQQQEFLASEEVKEFDTYFGELFADYDSPSRLTPDLPKSEIPGKAARVQTEISQELVDKAVQRTGVSEAAFFLAVLDYVTARITNSDHVYISTISAGRNDVRFMDTYGMFVNTVPLASELGRESVDAYIKDTAAGLSAAIEHEEYPFAQVADKWDYSVELMYAYQRGLISQQGQQGEGLNMPGLQSVHEKNLAEPQFPLDVQIIDGENGPIIEIVYDDSLYSAEYITNVGRYCRTVIHRFAENGEQKLRCISLLDESEQLLLERFHTVPEEGTVSPDTFFFSDMEKFAAEDPERTALIAVDGTFSYGEFDRITDRVANALLKRGAKVGDRALILLPRTSRALFAFYGASKAGLGYIPFDPAYPAERVNMVIEDSNAKFVITTADILPRFADQYALDIEELLQETDDTKPHVALKPEDISYFIYTSGSTGRPKGVMLTHGGIAHYVADLPHKEMVNALRSYCSVYACITTLSFDMSVMGYSLALANGLTVYFASEEECNNADLLAARMMETKVDVISDVPSRIYTLLGAESIRQALKTYGKLVICGGEKYPEKLLQTLKEVVPHPMNIYGPSEITISCNEHDLAQENAITVGRPTPGVTEYVVDTDGNELPVGVMGEIYIGGWGVGAGYNNLPELTAEKFITFHCERVYKSGDYGRWLPNGYLEIVGRKDNQIKLRGLRIELDEVETVLAQQPGMRHTAVKIEKINGIEHLCAWFTNEEEVDIPALKAALGKTLTAYMVPTAYMQLEAMPFTPNGKLDLKHLPVPEVFRAGGEAARTKAERDFCAIFSALLNVPDVLATESFFELGGTSLLVTKVVIEAGKLGYNIVFGDIFQHPTPRALAAHCEGEDEEIQTDQVIEDYDYTAINNLLGKNTLEAFKNGAAMPLGNVLLTGATGYLGMHILYELLENTNCKVYCMLRTKGSRNVSSRLQALCYYYFQKAYRELSGKRLFAVEGDVTRYADFAVLKDCPIDTVINCAASVKHFTHDSSIDDINIGGVKNVIAFCLEHKARMIQTSTMSVVETGYKDSLPVNYQPTEQMLYFGQDLTNAYVHSKFLAERAVLEAVLQQGLSAKIMRYGNLSARAGDGEFQINFTSNAAMGVLKGYASLGCVSYEQLDKTMEFSPIDVVARATVALAQTPEDCRIFHVITDQYIPMIQIFREMETMGHPVAFVEPEDFAEAFAKAQRNPSKASRLTSLMAYAYGAGERERVSLNMSREYTLQVLYRLGMAWPVTSWDYLQKFMRALNGLGYFDEA</sequence>
<dbReference type="InterPro" id="IPR036736">
    <property type="entry name" value="ACP-like_sf"/>
</dbReference>
<dbReference type="SUPFAM" id="SSF56801">
    <property type="entry name" value="Acetyl-CoA synthetase-like"/>
    <property type="match status" value="2"/>
</dbReference>
<dbReference type="SUPFAM" id="SSF47336">
    <property type="entry name" value="ACP-like"/>
    <property type="match status" value="2"/>
</dbReference>
<dbReference type="SUPFAM" id="SSF51735">
    <property type="entry name" value="NAD(P)-binding Rossmann-fold domains"/>
    <property type="match status" value="1"/>
</dbReference>
<dbReference type="InterPro" id="IPR013120">
    <property type="entry name" value="FAR_NAD-bd"/>
</dbReference>
<dbReference type="Gene3D" id="1.10.1200.10">
    <property type="entry name" value="ACP-like"/>
    <property type="match status" value="1"/>
</dbReference>
<dbReference type="Gene3D" id="3.30.300.30">
    <property type="match status" value="2"/>
</dbReference>
<dbReference type="SUPFAM" id="SSF52777">
    <property type="entry name" value="CoA-dependent acyltransferases"/>
    <property type="match status" value="2"/>
</dbReference>
<keyword evidence="3" id="KW-0597">Phosphoprotein</keyword>
<protein>
    <submittedName>
        <fullName evidence="6">Amino acid adenylation domain-containing protein/thioester reductase domain-containing protein</fullName>
    </submittedName>
</protein>
<dbReference type="Pfam" id="PF13193">
    <property type="entry name" value="AMP-binding_C"/>
    <property type="match status" value="1"/>
</dbReference>
<dbReference type="NCBIfam" id="TIGR01733">
    <property type="entry name" value="AA-adenyl-dom"/>
    <property type="match status" value="1"/>
</dbReference>
<evidence type="ECO:0000256" key="4">
    <source>
        <dbReference type="ARBA" id="ARBA00022598"/>
    </source>
</evidence>
<organism evidence="6 7">
    <name type="scientific">Selenomonas ruminantium</name>
    <dbReference type="NCBI Taxonomy" id="971"/>
    <lineage>
        <taxon>Bacteria</taxon>
        <taxon>Bacillati</taxon>
        <taxon>Bacillota</taxon>
        <taxon>Negativicutes</taxon>
        <taxon>Selenomonadales</taxon>
        <taxon>Selenomonadaceae</taxon>
        <taxon>Selenomonas</taxon>
    </lineage>
</organism>
<dbReference type="PANTHER" id="PTHR45527:SF1">
    <property type="entry name" value="FATTY ACID SYNTHASE"/>
    <property type="match status" value="1"/>
</dbReference>
<comment type="cofactor">
    <cofactor evidence="1">
        <name>pantetheine 4'-phosphate</name>
        <dbReference type="ChEBI" id="CHEBI:47942"/>
    </cofactor>
</comment>
<dbReference type="InterPro" id="IPR020845">
    <property type="entry name" value="AMP-binding_CS"/>
</dbReference>
<dbReference type="CDD" id="cd05930">
    <property type="entry name" value="A_NRPS"/>
    <property type="match status" value="1"/>
</dbReference>
<name>A0A1I0X3Y2_SELRU</name>
<dbReference type="EMBL" id="FOJX01000004">
    <property type="protein sequence ID" value="SFA95705.1"/>
    <property type="molecule type" value="Genomic_DNA"/>
</dbReference>
<dbReference type="Gene3D" id="3.40.50.720">
    <property type="entry name" value="NAD(P)-binding Rossmann-like Domain"/>
    <property type="match status" value="1"/>
</dbReference>